<dbReference type="AlphaFoldDB" id="A0A8J2PFP0"/>
<keyword evidence="2" id="KW-1185">Reference proteome</keyword>
<evidence type="ECO:0000313" key="2">
    <source>
        <dbReference type="Proteomes" id="UP000708208"/>
    </source>
</evidence>
<gene>
    <name evidence="1" type="ORF">AFUS01_LOCUS37750</name>
</gene>
<feature type="non-terminal residue" evidence="1">
    <location>
        <position position="1"/>
    </location>
</feature>
<protein>
    <submittedName>
        <fullName evidence="1">Uncharacterized protein</fullName>
    </submittedName>
</protein>
<dbReference type="Proteomes" id="UP000708208">
    <property type="component" value="Unassembled WGS sequence"/>
</dbReference>
<comment type="caution">
    <text evidence="1">The sequence shown here is derived from an EMBL/GenBank/DDBJ whole genome shotgun (WGS) entry which is preliminary data.</text>
</comment>
<dbReference type="EMBL" id="CAJVCH010544858">
    <property type="protein sequence ID" value="CAG7827787.1"/>
    <property type="molecule type" value="Genomic_DNA"/>
</dbReference>
<reference evidence="1" key="1">
    <citation type="submission" date="2021-06" db="EMBL/GenBank/DDBJ databases">
        <authorList>
            <person name="Hodson N. C."/>
            <person name="Mongue J. A."/>
            <person name="Jaron S. K."/>
        </authorList>
    </citation>
    <scope>NUCLEOTIDE SEQUENCE</scope>
</reference>
<accession>A0A8J2PFP0</accession>
<evidence type="ECO:0000313" key="1">
    <source>
        <dbReference type="EMBL" id="CAG7827787.1"/>
    </source>
</evidence>
<proteinExistence type="predicted"/>
<name>A0A8J2PFP0_9HEXA</name>
<organism evidence="1 2">
    <name type="scientific">Allacma fusca</name>
    <dbReference type="NCBI Taxonomy" id="39272"/>
    <lineage>
        <taxon>Eukaryota</taxon>
        <taxon>Metazoa</taxon>
        <taxon>Ecdysozoa</taxon>
        <taxon>Arthropoda</taxon>
        <taxon>Hexapoda</taxon>
        <taxon>Collembola</taxon>
        <taxon>Symphypleona</taxon>
        <taxon>Sminthuridae</taxon>
        <taxon>Allacma</taxon>
    </lineage>
</organism>
<sequence length="127" mass="14043">MESTLQHNVTTLVKEQEDSNIASLFHTAQTLNLQTAFRKLAVNNMLTFPRARLYSGRNFTGESETYDYGKAKYGGGCHDLVDLKGKVKSVETFEKCVRVFSSNGCAGWSSVIYPGSGNSYDTLNSKL</sequence>